<gene>
    <name evidence="4" type="ORF">TKK_010524</name>
</gene>
<dbReference type="GO" id="GO:0006310">
    <property type="term" value="P:DNA recombination"/>
    <property type="evidence" value="ECO:0007669"/>
    <property type="project" value="UniProtKB-KW"/>
</dbReference>
<dbReference type="GO" id="GO:0043139">
    <property type="term" value="F:5'-3' DNA helicase activity"/>
    <property type="evidence" value="ECO:0007669"/>
    <property type="project" value="UniProtKB-EC"/>
</dbReference>
<sequence length="952" mass="110547">MGRKKIVRTAEEQEAFLAERRLKNAEYQRRRRQAARDSVMEQRRNPVIPEDYLGEMNTLCMHCNARHFVDEKIANKGLSFSDCCSHGAVKLEPAPELPSELLKLFDGTHSKSQNFFEHIRNYNNSLSFASFNANLVNFQSRRQGPYCFKIQGAIYYQINTALYAADNENPSFGQLFFIDQNEAIDYRMQNNSHADQELCLILDTIIRENNAFAKSYEMMKIELRNQMSIHNQVEPELNLLFTLKPGEDRRRYNFQQTNEVAAVFTTTADGEIPESYVTIRNKNTRELQYVTTMDPNVEPWIYPLFYPYGTRGWHRDIPRLDDEEKRVTRNAYTKYMMAIRPNDFNHILCGRRLFQQWVVDSYVKIEKDRIQYCKDNQKELRADTYQGLNDYMRNYADDNNLRGFKINTPDTVDQYISAEIPDQSCNPLLYEIVTKNMIHGPCGDWCMKDGKCTKKFPKEFIDETKMDEHGYPNYRRRDKSYTLPNGAKVDNRWVVPHCPKLIQMFNCHMNVEIVTSIRSVKYLYKYVYKGHDAANVTIEDHPDQKIVNHDEITNFIDSRYVGPVESCYRILSKPLDSKSHSITRLAVHLPNQQCAIITDENFVDLNQASSTLIDYFKLNSEDPNARQYFYKDIPTVYVHKKKKVNEVKTTYWATRQKNFNVFGRMYTVSPTQSELFHLRLLLLHVKGATSFESLRTVDDILQPSFTAACLAMGLIEDDEEWCRAMEEATLWMMPCRLRLLFVRILIHCQPVHPEELWDKFKDAMSEDFALTNDIEMSKQIAYAHINELLINEGYSISNFPSMEQRIEIEYAGINNNISLAEMAESGQNQYTQLSEEQKKIVDTIIDSTQSNYDGNNCFYINGPGGSGKTFIYTTIYKLLTSKGIGVCSMAFTGIAALLLPNGKTVHKTFGLPVPLFSDSSSNIKAQSKQGIYLKETQVFIWDEAPMAPRWRL</sequence>
<dbReference type="EC" id="5.6.2.3" evidence="1"/>
<accession>A0ABD2WRH7</accession>
<protein>
    <recommendedName>
        <fullName evidence="1">ATP-dependent DNA helicase</fullName>
        <ecNumber evidence="1">5.6.2.3</ecNumber>
    </recommendedName>
</protein>
<dbReference type="Pfam" id="PF05970">
    <property type="entry name" value="PIF1"/>
    <property type="match status" value="1"/>
</dbReference>
<feature type="domain" description="DNA helicase Pif1-like DEAD-box helicase" evidence="2">
    <location>
        <begin position="832"/>
        <end position="949"/>
    </location>
</feature>
<dbReference type="GO" id="GO:0016787">
    <property type="term" value="F:hydrolase activity"/>
    <property type="evidence" value="ECO:0007669"/>
    <property type="project" value="UniProtKB-KW"/>
</dbReference>
<reference evidence="4 5" key="1">
    <citation type="journal article" date="2024" name="bioRxiv">
        <title>A reference genome for Trichogramma kaykai: A tiny desert-dwelling parasitoid wasp with competing sex-ratio distorters.</title>
        <authorList>
            <person name="Culotta J."/>
            <person name="Lindsey A.R."/>
        </authorList>
    </citation>
    <scope>NUCLEOTIDE SEQUENCE [LARGE SCALE GENOMIC DNA]</scope>
    <source>
        <strain evidence="4 5">KSX58</strain>
    </source>
</reference>
<comment type="catalytic activity">
    <reaction evidence="1">
        <text>ATP + H2O = ADP + phosphate + H(+)</text>
        <dbReference type="Rhea" id="RHEA:13065"/>
        <dbReference type="ChEBI" id="CHEBI:15377"/>
        <dbReference type="ChEBI" id="CHEBI:15378"/>
        <dbReference type="ChEBI" id="CHEBI:30616"/>
        <dbReference type="ChEBI" id="CHEBI:43474"/>
        <dbReference type="ChEBI" id="CHEBI:456216"/>
        <dbReference type="EC" id="5.6.2.3"/>
    </reaction>
</comment>
<keyword evidence="1" id="KW-0378">Hydrolase</keyword>
<dbReference type="Proteomes" id="UP001627154">
    <property type="component" value="Unassembled WGS sequence"/>
</dbReference>
<evidence type="ECO:0000259" key="2">
    <source>
        <dbReference type="Pfam" id="PF05970"/>
    </source>
</evidence>
<keyword evidence="1" id="KW-0234">DNA repair</keyword>
<comment type="cofactor">
    <cofactor evidence="1">
        <name>Mg(2+)</name>
        <dbReference type="ChEBI" id="CHEBI:18420"/>
    </cofactor>
</comment>
<dbReference type="AlphaFoldDB" id="A0ABD2WRH7"/>
<dbReference type="PANTHER" id="PTHR10492">
    <property type="match status" value="1"/>
</dbReference>
<keyword evidence="1" id="KW-0347">Helicase</keyword>
<comment type="caution">
    <text evidence="4">The sequence shown here is derived from an EMBL/GenBank/DDBJ whole genome shotgun (WGS) entry which is preliminary data.</text>
</comment>
<name>A0ABD2WRH7_9HYME</name>
<comment type="similarity">
    <text evidence="1">Belongs to the helicase family.</text>
</comment>
<proteinExistence type="inferred from homology"/>
<dbReference type="GO" id="GO:0006281">
    <property type="term" value="P:DNA repair"/>
    <property type="evidence" value="ECO:0007669"/>
    <property type="project" value="UniProtKB-KW"/>
</dbReference>
<dbReference type="InterPro" id="IPR010285">
    <property type="entry name" value="DNA_helicase_pif1-like_DEAD"/>
</dbReference>
<keyword evidence="1" id="KW-0227">DNA damage</keyword>
<dbReference type="InterPro" id="IPR025476">
    <property type="entry name" value="Helitron_helicase-like"/>
</dbReference>
<dbReference type="EMBL" id="JBJJXI010000082">
    <property type="protein sequence ID" value="KAL3395418.1"/>
    <property type="molecule type" value="Genomic_DNA"/>
</dbReference>
<evidence type="ECO:0000313" key="5">
    <source>
        <dbReference type="Proteomes" id="UP001627154"/>
    </source>
</evidence>
<evidence type="ECO:0000259" key="3">
    <source>
        <dbReference type="Pfam" id="PF14214"/>
    </source>
</evidence>
<dbReference type="SUPFAM" id="SSF52540">
    <property type="entry name" value="P-loop containing nucleoside triphosphate hydrolases"/>
    <property type="match status" value="1"/>
</dbReference>
<dbReference type="Gene3D" id="3.40.50.300">
    <property type="entry name" value="P-loop containing nucleotide triphosphate hydrolases"/>
    <property type="match status" value="1"/>
</dbReference>
<dbReference type="InterPro" id="IPR027417">
    <property type="entry name" value="P-loop_NTPase"/>
</dbReference>
<evidence type="ECO:0000313" key="4">
    <source>
        <dbReference type="EMBL" id="KAL3395418.1"/>
    </source>
</evidence>
<feature type="domain" description="Helitron helicase-like" evidence="3">
    <location>
        <begin position="332"/>
        <end position="400"/>
    </location>
</feature>
<keyword evidence="1" id="KW-0547">Nucleotide-binding</keyword>
<organism evidence="4 5">
    <name type="scientific">Trichogramma kaykai</name>
    <dbReference type="NCBI Taxonomy" id="54128"/>
    <lineage>
        <taxon>Eukaryota</taxon>
        <taxon>Metazoa</taxon>
        <taxon>Ecdysozoa</taxon>
        <taxon>Arthropoda</taxon>
        <taxon>Hexapoda</taxon>
        <taxon>Insecta</taxon>
        <taxon>Pterygota</taxon>
        <taxon>Neoptera</taxon>
        <taxon>Endopterygota</taxon>
        <taxon>Hymenoptera</taxon>
        <taxon>Apocrita</taxon>
        <taxon>Proctotrupomorpha</taxon>
        <taxon>Chalcidoidea</taxon>
        <taxon>Trichogrammatidae</taxon>
        <taxon>Trichogramma</taxon>
    </lineage>
</organism>
<keyword evidence="5" id="KW-1185">Reference proteome</keyword>
<dbReference type="Pfam" id="PF14214">
    <property type="entry name" value="Helitron_like_N"/>
    <property type="match status" value="1"/>
</dbReference>
<evidence type="ECO:0000256" key="1">
    <source>
        <dbReference type="RuleBase" id="RU363044"/>
    </source>
</evidence>
<dbReference type="PANTHER" id="PTHR10492:SF57">
    <property type="entry name" value="ATP-DEPENDENT DNA HELICASE"/>
    <property type="match status" value="1"/>
</dbReference>
<keyword evidence="1" id="KW-0233">DNA recombination</keyword>
<dbReference type="GO" id="GO:0005524">
    <property type="term" value="F:ATP binding"/>
    <property type="evidence" value="ECO:0007669"/>
    <property type="project" value="UniProtKB-KW"/>
</dbReference>
<keyword evidence="1" id="KW-0067">ATP-binding</keyword>